<gene>
    <name evidence="1" type="ORF">Vbra_1899</name>
</gene>
<dbReference type="Proteomes" id="UP000041254">
    <property type="component" value="Unassembled WGS sequence"/>
</dbReference>
<dbReference type="VEuPathDB" id="CryptoDB:Vbra_1899"/>
<name>A0A0G4H4U4_VITBC</name>
<dbReference type="InParanoid" id="A0A0G4H4U4"/>
<protein>
    <submittedName>
        <fullName evidence="1">Uncharacterized protein</fullName>
    </submittedName>
</protein>
<evidence type="ECO:0000313" key="1">
    <source>
        <dbReference type="EMBL" id="CEM38815.1"/>
    </source>
</evidence>
<sequence>MAVWSSAVAARVASVGLLTLVLLVLGAVSYWVVHAATSTDSAATEDTGRDRGGRALLRRVSASAAVVNVREDGTGADTPVRRLQKSPGVQITRIARSKRLCPVFSRRVELYRRHTHTPGTTIDEGATEHVEAEVED</sequence>
<dbReference type="EMBL" id="CDMY01001000">
    <property type="protein sequence ID" value="CEM38815.1"/>
    <property type="molecule type" value="Genomic_DNA"/>
</dbReference>
<reference evidence="1 2" key="1">
    <citation type="submission" date="2014-11" db="EMBL/GenBank/DDBJ databases">
        <authorList>
            <person name="Zhu J."/>
            <person name="Qi W."/>
            <person name="Song R."/>
        </authorList>
    </citation>
    <scope>NUCLEOTIDE SEQUENCE [LARGE SCALE GENOMIC DNA]</scope>
</reference>
<evidence type="ECO:0000313" key="2">
    <source>
        <dbReference type="Proteomes" id="UP000041254"/>
    </source>
</evidence>
<keyword evidence="2" id="KW-1185">Reference proteome</keyword>
<accession>A0A0G4H4U4</accession>
<organism evidence="1 2">
    <name type="scientific">Vitrella brassicaformis (strain CCMP3155)</name>
    <dbReference type="NCBI Taxonomy" id="1169540"/>
    <lineage>
        <taxon>Eukaryota</taxon>
        <taxon>Sar</taxon>
        <taxon>Alveolata</taxon>
        <taxon>Colpodellida</taxon>
        <taxon>Vitrellaceae</taxon>
        <taxon>Vitrella</taxon>
    </lineage>
</organism>
<proteinExistence type="predicted"/>
<dbReference type="AlphaFoldDB" id="A0A0G4H4U4"/>